<dbReference type="AlphaFoldDB" id="A0A9P6GVI2"/>
<dbReference type="Pfam" id="PF17917">
    <property type="entry name" value="RT_RNaseH"/>
    <property type="match status" value="1"/>
</dbReference>
<organism evidence="8 9">
    <name type="scientific">Nosema granulosis</name>
    <dbReference type="NCBI Taxonomy" id="83296"/>
    <lineage>
        <taxon>Eukaryota</taxon>
        <taxon>Fungi</taxon>
        <taxon>Fungi incertae sedis</taxon>
        <taxon>Microsporidia</taxon>
        <taxon>Nosematidae</taxon>
        <taxon>Nosema</taxon>
    </lineage>
</organism>
<keyword evidence="2" id="KW-0548">Nucleotidyltransferase</keyword>
<keyword evidence="1" id="KW-0808">Transferase</keyword>
<reference evidence="8 9" key="1">
    <citation type="journal article" date="2020" name="Genome Biol. Evol.">
        <title>Comparative genomics of strictly vertically transmitted, feminizing microsporidia endosymbionts of amphipod crustaceans.</title>
        <authorList>
            <person name="Cormier A."/>
            <person name="Chebbi M.A."/>
            <person name="Giraud I."/>
            <person name="Wattier R."/>
            <person name="Teixeira M."/>
            <person name="Gilbert C."/>
            <person name="Rigaud T."/>
            <person name="Cordaux R."/>
        </authorList>
    </citation>
    <scope>NUCLEOTIDE SEQUENCE [LARGE SCALE GENOMIC DNA]</scope>
    <source>
        <strain evidence="8 9">Ou3-Ou53</strain>
    </source>
</reference>
<evidence type="ECO:0000256" key="2">
    <source>
        <dbReference type="ARBA" id="ARBA00022695"/>
    </source>
</evidence>
<dbReference type="InterPro" id="IPR041373">
    <property type="entry name" value="RT_RNaseH"/>
</dbReference>
<dbReference type="Proteomes" id="UP000740883">
    <property type="component" value="Unassembled WGS sequence"/>
</dbReference>
<feature type="domain" description="Reverse transcriptase RNase H-like" evidence="7">
    <location>
        <begin position="3"/>
        <end position="46"/>
    </location>
</feature>
<keyword evidence="3" id="KW-0540">Nuclease</keyword>
<keyword evidence="6" id="KW-0695">RNA-directed DNA polymerase</keyword>
<keyword evidence="5" id="KW-0378">Hydrolase</keyword>
<evidence type="ECO:0000256" key="3">
    <source>
        <dbReference type="ARBA" id="ARBA00022722"/>
    </source>
</evidence>
<accession>A0A9P6GVI2</accession>
<dbReference type="InterPro" id="IPR043502">
    <property type="entry name" value="DNA/RNA_pol_sf"/>
</dbReference>
<evidence type="ECO:0000256" key="5">
    <source>
        <dbReference type="ARBA" id="ARBA00022801"/>
    </source>
</evidence>
<dbReference type="PANTHER" id="PTHR37984">
    <property type="entry name" value="PROTEIN CBG26694"/>
    <property type="match status" value="1"/>
</dbReference>
<gene>
    <name evidence="8" type="primary">pol_181</name>
    <name evidence="8" type="ORF">NGRA_3307</name>
</gene>
<comment type="caution">
    <text evidence="8">The sequence shown here is derived from an EMBL/GenBank/DDBJ whole genome shotgun (WGS) entry which is preliminary data.</text>
</comment>
<sequence length="110" mass="13194">MGVEKFEYELRGRKFELLTDHKALEDIRKKPYFNNNRVNRWIERIQDDDFSVQYIKGEFMGDADALSRQYQDENCEGLKEPEKSKQLQGKIKKHVIVKNGKEYWEFDDGT</sequence>
<dbReference type="OrthoDB" id="2194934at2759"/>
<evidence type="ECO:0000313" key="8">
    <source>
        <dbReference type="EMBL" id="KAF9756160.1"/>
    </source>
</evidence>
<feature type="non-terminal residue" evidence="8">
    <location>
        <position position="110"/>
    </location>
</feature>
<proteinExistence type="predicted"/>
<evidence type="ECO:0000256" key="1">
    <source>
        <dbReference type="ARBA" id="ARBA00022679"/>
    </source>
</evidence>
<keyword evidence="9" id="KW-1185">Reference proteome</keyword>
<name>A0A9P6GVI2_9MICR</name>
<protein>
    <submittedName>
        <fullName evidence="8">Retrovirus-related Pol polyprotein from transposon 17.6</fullName>
    </submittedName>
</protein>
<evidence type="ECO:0000256" key="4">
    <source>
        <dbReference type="ARBA" id="ARBA00022759"/>
    </source>
</evidence>
<dbReference type="GO" id="GO:0003964">
    <property type="term" value="F:RNA-directed DNA polymerase activity"/>
    <property type="evidence" value="ECO:0007669"/>
    <property type="project" value="UniProtKB-KW"/>
</dbReference>
<evidence type="ECO:0000256" key="6">
    <source>
        <dbReference type="ARBA" id="ARBA00022918"/>
    </source>
</evidence>
<dbReference type="GO" id="GO:0016787">
    <property type="term" value="F:hydrolase activity"/>
    <property type="evidence" value="ECO:0007669"/>
    <property type="project" value="UniProtKB-KW"/>
</dbReference>
<dbReference type="GO" id="GO:0004519">
    <property type="term" value="F:endonuclease activity"/>
    <property type="evidence" value="ECO:0007669"/>
    <property type="project" value="UniProtKB-KW"/>
</dbReference>
<evidence type="ECO:0000313" key="9">
    <source>
        <dbReference type="Proteomes" id="UP000740883"/>
    </source>
</evidence>
<dbReference type="PANTHER" id="PTHR37984:SF5">
    <property type="entry name" value="PROTEIN NYNRIN-LIKE"/>
    <property type="match status" value="1"/>
</dbReference>
<dbReference type="EMBL" id="SBJO01000803">
    <property type="protein sequence ID" value="KAF9756160.1"/>
    <property type="molecule type" value="Genomic_DNA"/>
</dbReference>
<dbReference type="InterPro" id="IPR050951">
    <property type="entry name" value="Retrovirus_Pol_polyprotein"/>
</dbReference>
<evidence type="ECO:0000259" key="7">
    <source>
        <dbReference type="Pfam" id="PF17917"/>
    </source>
</evidence>
<dbReference type="SUPFAM" id="SSF56672">
    <property type="entry name" value="DNA/RNA polymerases"/>
    <property type="match status" value="1"/>
</dbReference>
<keyword evidence="4" id="KW-0255">Endonuclease</keyword>